<protein>
    <submittedName>
        <fullName evidence="3">Dual specificity phosphatase, catalytic domain</fullName>
    </submittedName>
</protein>
<name>A0A1N7NE67_9GAMM</name>
<dbReference type="RefSeq" id="WP_202905015.1">
    <property type="nucleotide sequence ID" value="NZ_FTOE01000009.1"/>
</dbReference>
<dbReference type="STRING" id="619304.SAMN05421760_10945"/>
<dbReference type="PROSITE" id="PS50056">
    <property type="entry name" value="TYR_PHOSPHATASE_2"/>
    <property type="match status" value="1"/>
</dbReference>
<feature type="transmembrane region" description="Helical" evidence="1">
    <location>
        <begin position="121"/>
        <end position="139"/>
    </location>
</feature>
<organism evidence="3 4">
    <name type="scientific">Neptunomonas antarctica</name>
    <dbReference type="NCBI Taxonomy" id="619304"/>
    <lineage>
        <taxon>Bacteria</taxon>
        <taxon>Pseudomonadati</taxon>
        <taxon>Pseudomonadota</taxon>
        <taxon>Gammaproteobacteria</taxon>
        <taxon>Oceanospirillales</taxon>
        <taxon>Oceanospirillaceae</taxon>
        <taxon>Neptunomonas</taxon>
    </lineage>
</organism>
<dbReference type="PANTHER" id="PTHR47216">
    <property type="match status" value="1"/>
</dbReference>
<reference evidence="4" key="1">
    <citation type="submission" date="2017-01" db="EMBL/GenBank/DDBJ databases">
        <authorList>
            <person name="Varghese N."/>
            <person name="Submissions S."/>
        </authorList>
    </citation>
    <scope>NUCLEOTIDE SEQUENCE [LARGE SCALE GENOMIC DNA]</scope>
    <source>
        <strain evidence="4">DSM 22306</strain>
    </source>
</reference>
<feature type="domain" description="Tyrosine specific protein phosphatases" evidence="2">
    <location>
        <begin position="359"/>
        <end position="423"/>
    </location>
</feature>
<dbReference type="SUPFAM" id="SSF52799">
    <property type="entry name" value="(Phosphotyrosine protein) phosphatases II"/>
    <property type="match status" value="1"/>
</dbReference>
<keyword evidence="1" id="KW-0812">Transmembrane</keyword>
<proteinExistence type="predicted"/>
<feature type="transmembrane region" description="Helical" evidence="1">
    <location>
        <begin position="235"/>
        <end position="255"/>
    </location>
</feature>
<feature type="transmembrane region" description="Helical" evidence="1">
    <location>
        <begin position="73"/>
        <end position="91"/>
    </location>
</feature>
<feature type="transmembrane region" description="Helical" evidence="1">
    <location>
        <begin position="267"/>
        <end position="286"/>
    </location>
</feature>
<dbReference type="PANTHER" id="PTHR47216:SF4">
    <property type="entry name" value="OS01G0859400 PROTEIN"/>
    <property type="match status" value="1"/>
</dbReference>
<dbReference type="EMBL" id="FTOE01000009">
    <property type="protein sequence ID" value="SIS96568.1"/>
    <property type="molecule type" value="Genomic_DNA"/>
</dbReference>
<feature type="transmembrane region" description="Helical" evidence="1">
    <location>
        <begin position="210"/>
        <end position="229"/>
    </location>
</feature>
<dbReference type="Gene3D" id="3.90.190.10">
    <property type="entry name" value="Protein tyrosine phosphatase superfamily"/>
    <property type="match status" value="1"/>
</dbReference>
<sequence length="448" mass="50672">MWLALLAPLFFLSYNLSNQYAASLPDVGSVVFGWESAIPLVPWTIIPYWSIDLLYGLAFLLPCERRHIDTLGWRLLTAQIVCIACFFLWPLRFSVERPELDGLFGSMFDLLMGFDKPFNQAPSLHITLLVVLWACYAVHLKGAWRWLMHGWFALIGLSVLTTWQHHFIDLPAGILAGYFCLWCCPMKSLNSVPQRGKNISRIVRRRRWILACYYALASLILGIILSIGAAGFPGIALLLIWPCITLMLVAINYAFWGAQGFQKQPSGRLSIAATILFAPYLLGAWINTKYWTKGQSPADEVVAGVWLGRIPDAREAKRYAGLMDMCAELPVTVADGCDYRYLPVLDLTPLTPEQCWQAARIIDGLVNADSQPILVFCALGYSRSSVALMAWLLLTEQAKNPEHAKLIIEHARPQVVIKPYHLEMLNEMVFLPEFYDYQLLQRVTEKRG</sequence>
<feature type="transmembrane region" description="Helical" evidence="1">
    <location>
        <begin position="37"/>
        <end position="61"/>
    </location>
</feature>
<evidence type="ECO:0000259" key="2">
    <source>
        <dbReference type="PROSITE" id="PS50056"/>
    </source>
</evidence>
<dbReference type="InterPro" id="IPR029021">
    <property type="entry name" value="Prot-tyrosine_phosphatase-like"/>
</dbReference>
<dbReference type="AlphaFoldDB" id="A0A1N7NE67"/>
<evidence type="ECO:0000256" key="1">
    <source>
        <dbReference type="SAM" id="Phobius"/>
    </source>
</evidence>
<gene>
    <name evidence="3" type="ORF">SAMN05421760_10945</name>
</gene>
<keyword evidence="1" id="KW-1133">Transmembrane helix</keyword>
<dbReference type="InterPro" id="IPR000387">
    <property type="entry name" value="Tyr_Pase_dom"/>
</dbReference>
<keyword evidence="4" id="KW-1185">Reference proteome</keyword>
<dbReference type="CDD" id="cd03386">
    <property type="entry name" value="PAP2_Aur1_like"/>
    <property type="match status" value="1"/>
</dbReference>
<evidence type="ECO:0000313" key="4">
    <source>
        <dbReference type="Proteomes" id="UP000185999"/>
    </source>
</evidence>
<accession>A0A1N7NE67</accession>
<dbReference type="Proteomes" id="UP000185999">
    <property type="component" value="Unassembled WGS sequence"/>
</dbReference>
<keyword evidence="1" id="KW-0472">Membrane</keyword>
<evidence type="ECO:0000313" key="3">
    <source>
        <dbReference type="EMBL" id="SIS96568.1"/>
    </source>
</evidence>